<dbReference type="Proteomes" id="UP000515126">
    <property type="component" value="Chromosome 12"/>
</dbReference>
<protein>
    <recommendedName>
        <fullName evidence="11">Cytochrome c oxidase subunit 8</fullName>
    </recommendedName>
    <alternativeName>
        <fullName evidence="11">Cytochrome c oxidase polypeptide VIII</fullName>
    </alternativeName>
</protein>
<evidence type="ECO:0000256" key="9">
    <source>
        <dbReference type="ARBA" id="ARBA00023128"/>
    </source>
</evidence>
<keyword evidence="9 11" id="KW-0496">Mitochondrion</keyword>
<dbReference type="Pfam" id="PF02285">
    <property type="entry name" value="COX8"/>
    <property type="match status" value="1"/>
</dbReference>
<accession>A0A6P5QV19</accession>
<evidence type="ECO:0000313" key="13">
    <source>
        <dbReference type="RefSeq" id="XP_021035309.1"/>
    </source>
</evidence>
<gene>
    <name evidence="13" type="primary">LOC110307405</name>
</gene>
<dbReference type="GO" id="GO:0045277">
    <property type="term" value="C:respiratory chain complex IV"/>
    <property type="evidence" value="ECO:0007669"/>
    <property type="project" value="UniProtKB-UniRule"/>
</dbReference>
<dbReference type="InterPro" id="IPR036548">
    <property type="entry name" value="Cyt_c_oxidase_su8_sf"/>
</dbReference>
<evidence type="ECO:0000256" key="7">
    <source>
        <dbReference type="ARBA" id="ARBA00022946"/>
    </source>
</evidence>
<dbReference type="AlphaFoldDB" id="A0A6P5QV19"/>
<sequence>MSRLLLLCSSLLRHRAVLFLKPGHSGRLSHSESTPQKILSPTESAVGIVVFFTTFYIPAAYVLSSLKYFKVE</sequence>
<dbReference type="SUPFAM" id="SSF81431">
    <property type="entry name" value="Mitochondrial cytochrome c oxidase subunit VIIIb (aka IX)"/>
    <property type="match status" value="1"/>
</dbReference>
<proteinExistence type="inferred from homology"/>
<dbReference type="Gene3D" id="4.10.81.10">
    <property type="entry name" value="Cytochrome c oxidase, subunit 8"/>
    <property type="match status" value="1"/>
</dbReference>
<feature type="transmembrane region" description="Helical" evidence="11">
    <location>
        <begin position="44"/>
        <end position="63"/>
    </location>
</feature>
<evidence type="ECO:0000313" key="12">
    <source>
        <dbReference type="Proteomes" id="UP000515126"/>
    </source>
</evidence>
<comment type="subunit">
    <text evidence="4 11">Component of the cytochrome c oxidase (complex IV, CIV), a multisubunit enzyme composed of 14 subunits. The complex is composed of a catalytic core of 3 subunits MT-CO1, MT-CO2 and MT-CO3, encoded in the mitochondrial DNA, and 11 supernumerary subunits COX4I, COX5A, COX5B, COX6A, COX6B, COX6C, COX7A, COX7B, COX7C, COX8 and NDUFA4, which are encoded in the nuclear genome. The complex exists as a monomer or a dimer and forms supercomplexes (SCs) in the inner mitochondrial membrane with NADH-ubiquinone oxidoreductase (complex I, CI) and ubiquinol-cytochrome c oxidoreductase (cytochrome b-c1 complex, complex III, CIII), resulting in different assemblies (supercomplex SCI(1)III(2)IV(1) and megacomplex MCI(2)III(2)IV(2)).</text>
</comment>
<evidence type="ECO:0000256" key="2">
    <source>
        <dbReference type="ARBA" id="ARBA00004673"/>
    </source>
</evidence>
<dbReference type="GO" id="GO:0006123">
    <property type="term" value="P:mitochondrial electron transport, cytochrome c to oxygen"/>
    <property type="evidence" value="ECO:0007669"/>
    <property type="project" value="UniProtKB-UniRule"/>
</dbReference>
<dbReference type="InterPro" id="IPR003205">
    <property type="entry name" value="Cyt_c_oxidase_su8"/>
</dbReference>
<evidence type="ECO:0000256" key="5">
    <source>
        <dbReference type="ARBA" id="ARBA00022692"/>
    </source>
</evidence>
<evidence type="ECO:0000256" key="4">
    <source>
        <dbReference type="ARBA" id="ARBA00011485"/>
    </source>
</evidence>
<evidence type="ECO:0000256" key="6">
    <source>
        <dbReference type="ARBA" id="ARBA00022792"/>
    </source>
</evidence>
<dbReference type="GO" id="GO:0005743">
    <property type="term" value="C:mitochondrial inner membrane"/>
    <property type="evidence" value="ECO:0007669"/>
    <property type="project" value="UniProtKB-SubCell"/>
</dbReference>
<dbReference type="PANTHER" id="PTHR16717">
    <property type="entry name" value="CYTOCHROME C OXIDASE POLYPEPTIDE VIII"/>
    <property type="match status" value="1"/>
</dbReference>
<evidence type="ECO:0000256" key="8">
    <source>
        <dbReference type="ARBA" id="ARBA00022989"/>
    </source>
</evidence>
<evidence type="ECO:0000256" key="11">
    <source>
        <dbReference type="RuleBase" id="RU368101"/>
    </source>
</evidence>
<name>A0A6P5QV19_MUSCR</name>
<evidence type="ECO:0000256" key="3">
    <source>
        <dbReference type="ARBA" id="ARBA00010117"/>
    </source>
</evidence>
<comment type="pathway">
    <text evidence="2 11">Energy metabolism; oxidative phosphorylation.</text>
</comment>
<evidence type="ECO:0000256" key="10">
    <source>
        <dbReference type="ARBA" id="ARBA00023136"/>
    </source>
</evidence>
<comment type="subcellular location">
    <subcellularLocation>
        <location evidence="1 11">Mitochondrion inner membrane</location>
        <topology evidence="1 11">Single-pass membrane protein</topology>
    </subcellularLocation>
</comment>
<keyword evidence="12" id="KW-1185">Reference proteome</keyword>
<dbReference type="PANTHER" id="PTHR16717:SF2">
    <property type="entry name" value="CYTOCHROME C OXIDASE SUBUNIT 8C, MITOCHONDRIAL"/>
    <property type="match status" value="1"/>
</dbReference>
<dbReference type="UniPathway" id="UPA00705"/>
<comment type="function">
    <text evidence="11">Component of the cytochrome c oxidase, the last enzyme in the mitochondrial electron transport chain which drives oxidative phosphorylation. The respiratory chain contains 3 multisubunit complexes succinate dehydrogenase (complex II, CII), ubiquinol-cytochrome c oxidoreductase (cytochrome b-c1 complex, complex III, CIII) and cytochrome c oxidase (complex IV, CIV), that cooperate to transfer electrons derived from NADH and succinate to molecular oxygen, creating an electrochemical gradient over the inner membrane that drives transmembrane transport and the ATP synthase. Cytochrome c oxidase is the component of the respiratory chain that catalyzes the reduction of oxygen to water. Electrons originating from reduced cytochrome c in the intermembrane space (IMS) are transferred via the dinuclear copper A center (CU(A)) of subunit 2 and heme A of subunit 1 to the active site in subunit 1, a binuclear center (BNC) formed by heme A3 and copper B (CU(B)). The BNC reduces molecular oxygen to 2 water molecules using 4 electrons from cytochrome c in the IMS and 4 protons from the mitochondrial matrix.</text>
</comment>
<keyword evidence="10 11" id="KW-0472">Membrane</keyword>
<dbReference type="RefSeq" id="XP_021035309.1">
    <property type="nucleotide sequence ID" value="XM_021179650.1"/>
</dbReference>
<evidence type="ECO:0000256" key="1">
    <source>
        <dbReference type="ARBA" id="ARBA00004434"/>
    </source>
</evidence>
<dbReference type="KEGG" id="mcal:110307405"/>
<dbReference type="GeneID" id="110307405"/>
<reference evidence="13" key="1">
    <citation type="submission" date="2025-08" db="UniProtKB">
        <authorList>
            <consortium name="RefSeq"/>
        </authorList>
    </citation>
    <scope>IDENTIFICATION</scope>
</reference>
<keyword evidence="6 11" id="KW-0999">Mitochondrion inner membrane</keyword>
<keyword evidence="7 11" id="KW-0809">Transit peptide</keyword>
<keyword evidence="5 11" id="KW-0812">Transmembrane</keyword>
<organism evidence="12 13">
    <name type="scientific">Mus caroli</name>
    <name type="common">Ryukyu mouse</name>
    <name type="synonym">Ricefield mouse</name>
    <dbReference type="NCBI Taxonomy" id="10089"/>
    <lineage>
        <taxon>Eukaryota</taxon>
        <taxon>Metazoa</taxon>
        <taxon>Chordata</taxon>
        <taxon>Craniata</taxon>
        <taxon>Vertebrata</taxon>
        <taxon>Euteleostomi</taxon>
        <taxon>Mammalia</taxon>
        <taxon>Eutheria</taxon>
        <taxon>Euarchontoglires</taxon>
        <taxon>Glires</taxon>
        <taxon>Rodentia</taxon>
        <taxon>Myomorpha</taxon>
        <taxon>Muroidea</taxon>
        <taxon>Muridae</taxon>
        <taxon>Murinae</taxon>
        <taxon>Mus</taxon>
        <taxon>Mus</taxon>
    </lineage>
</organism>
<keyword evidence="8 11" id="KW-1133">Transmembrane helix</keyword>
<comment type="similarity">
    <text evidence="3 11">Belongs to the cytochrome c oxidase VIII family.</text>
</comment>